<feature type="domain" description="Expansin-like EG45" evidence="8">
    <location>
        <begin position="59"/>
        <end position="166"/>
    </location>
</feature>
<dbReference type="HOGENOM" id="CLU_027462_0_3_1"/>
<dbReference type="InterPro" id="IPR036908">
    <property type="entry name" value="RlpA-like_sf"/>
</dbReference>
<accession>A0A0E0K8Y3</accession>
<dbReference type="GO" id="GO:0009664">
    <property type="term" value="P:plant-type cell wall organization"/>
    <property type="evidence" value="ECO:0007669"/>
    <property type="project" value="InterPro"/>
</dbReference>
<sequence length="259" mass="27598">MAKEHAPGESEVAYMEYTILFATSLTIAMLTAAGFSPAHGWNKGTATFYGGADASGTMGGACGYGNLYTAGYGTNTAALSSVLFNDGWSCGQCYLIMCDAAATPQWCRAGTAVTITATNLCPPNWALPSNNGGWCNPPRPHFDMAEPAWLQIGIYKAGIIPVLYQQFTMGGFNFFELVLVSNVAGSGSVRSVSVKGGSTGWITLNRNWGANWQCNSGLVGQTLSFAVTSTGGQTLYIYNVVPSWWMFGMTFTSNQQFSY</sequence>
<keyword evidence="2 6" id="KW-0134">Cell wall</keyword>
<dbReference type="eggNOG" id="ENOG502QVVV">
    <property type="taxonomic scope" value="Eukaryota"/>
</dbReference>
<dbReference type="Pfam" id="PF01357">
    <property type="entry name" value="Expansin_C"/>
    <property type="match status" value="1"/>
</dbReference>
<dbReference type="Gene3D" id="2.60.40.760">
    <property type="entry name" value="Expansin, cellulose-binding-like domain"/>
    <property type="match status" value="1"/>
</dbReference>
<dbReference type="Pfam" id="PF03330">
    <property type="entry name" value="DPBB_1"/>
    <property type="match status" value="1"/>
</dbReference>
<name>A0A0E0K8Y3_ORYPU</name>
<dbReference type="GO" id="GO:0016020">
    <property type="term" value="C:membrane"/>
    <property type="evidence" value="ECO:0007669"/>
    <property type="project" value="UniProtKB-SubCell"/>
</dbReference>
<dbReference type="Proteomes" id="UP000026962">
    <property type="component" value="Chromosome 3"/>
</dbReference>
<comment type="function">
    <text evidence="6">Causes loosening and extension of plant cell walls by disrupting non-covalent bonding between cellulose microfibrils and matrix glucans. No enzymatic activity has been found.</text>
</comment>
<evidence type="ECO:0000256" key="2">
    <source>
        <dbReference type="ARBA" id="ARBA00022512"/>
    </source>
</evidence>
<dbReference type="STRING" id="4537.A0A0E0K8Y3"/>
<protein>
    <recommendedName>
        <fullName evidence="6">Expansin</fullName>
    </recommendedName>
</protein>
<feature type="domain" description="Expansin-like CBD" evidence="9">
    <location>
        <begin position="174"/>
        <end position="253"/>
    </location>
</feature>
<dbReference type="SMART" id="SM00837">
    <property type="entry name" value="DPBB_1"/>
    <property type="match status" value="1"/>
</dbReference>
<proteinExistence type="inferred from homology"/>
<dbReference type="InterPro" id="IPR009009">
    <property type="entry name" value="RlpA-like_DPBB"/>
</dbReference>
<keyword evidence="7" id="KW-0812">Transmembrane</keyword>
<dbReference type="PRINTS" id="PR01225">
    <property type="entry name" value="EXPANSNFAMLY"/>
</dbReference>
<keyword evidence="7" id="KW-1133">Transmembrane helix</keyword>
<dbReference type="PROSITE" id="PS50843">
    <property type="entry name" value="EXPANSIN_CBD"/>
    <property type="match status" value="1"/>
</dbReference>
<evidence type="ECO:0000313" key="10">
    <source>
        <dbReference type="EnsemblPlants" id="OPUNC03G03890.1"/>
    </source>
</evidence>
<organism evidence="10">
    <name type="scientific">Oryza punctata</name>
    <name type="common">Red rice</name>
    <dbReference type="NCBI Taxonomy" id="4537"/>
    <lineage>
        <taxon>Eukaryota</taxon>
        <taxon>Viridiplantae</taxon>
        <taxon>Streptophyta</taxon>
        <taxon>Embryophyta</taxon>
        <taxon>Tracheophyta</taxon>
        <taxon>Spermatophyta</taxon>
        <taxon>Magnoliopsida</taxon>
        <taxon>Liliopsida</taxon>
        <taxon>Poales</taxon>
        <taxon>Poaceae</taxon>
        <taxon>BOP clade</taxon>
        <taxon>Oryzoideae</taxon>
        <taxon>Oryzeae</taxon>
        <taxon>Oryzinae</taxon>
        <taxon>Oryza</taxon>
    </lineage>
</organism>
<evidence type="ECO:0000256" key="5">
    <source>
        <dbReference type="ARBA" id="ARBA00023136"/>
    </source>
</evidence>
<dbReference type="EnsemblPlants" id="OPUNC03G03890.1">
    <property type="protein sequence ID" value="OPUNC03G03890.1"/>
    <property type="gene ID" value="OPUNC03G03890"/>
</dbReference>
<evidence type="ECO:0000256" key="1">
    <source>
        <dbReference type="ARBA" id="ARBA00005392"/>
    </source>
</evidence>
<keyword evidence="3 6" id="KW-0964">Secreted</keyword>
<dbReference type="InterPro" id="IPR007118">
    <property type="entry name" value="Expan_Lol_pI"/>
</dbReference>
<dbReference type="InterPro" id="IPR007117">
    <property type="entry name" value="Expansin_CBD"/>
</dbReference>
<evidence type="ECO:0000259" key="9">
    <source>
        <dbReference type="PROSITE" id="PS50843"/>
    </source>
</evidence>
<keyword evidence="5 7" id="KW-0472">Membrane</keyword>
<dbReference type="OMA" id="EVAYMEY"/>
<evidence type="ECO:0000256" key="4">
    <source>
        <dbReference type="ARBA" id="ARBA00022729"/>
    </source>
</evidence>
<dbReference type="InterPro" id="IPR036749">
    <property type="entry name" value="Expansin_CBD_sf"/>
</dbReference>
<dbReference type="CDD" id="cd22274">
    <property type="entry name" value="DPBB_EXPA_N"/>
    <property type="match status" value="1"/>
</dbReference>
<reference evidence="10" key="1">
    <citation type="submission" date="2015-04" db="UniProtKB">
        <authorList>
            <consortium name="EnsemblPlants"/>
        </authorList>
    </citation>
    <scope>IDENTIFICATION</scope>
</reference>
<evidence type="ECO:0000259" key="8">
    <source>
        <dbReference type="PROSITE" id="PS50842"/>
    </source>
</evidence>
<dbReference type="SUPFAM" id="SSF50685">
    <property type="entry name" value="Barwin-like endoglucanases"/>
    <property type="match status" value="1"/>
</dbReference>
<feature type="transmembrane region" description="Helical" evidence="7">
    <location>
        <begin position="12"/>
        <end position="35"/>
    </location>
</feature>
<keyword evidence="6" id="KW-0961">Cell wall biogenesis/degradation</keyword>
<evidence type="ECO:0000256" key="6">
    <source>
        <dbReference type="RuleBase" id="RU365023"/>
    </source>
</evidence>
<dbReference type="Gramene" id="OPUNC03G03890.1">
    <property type="protein sequence ID" value="OPUNC03G03890.1"/>
    <property type="gene ID" value="OPUNC03G03890"/>
</dbReference>
<dbReference type="Gene3D" id="2.40.40.10">
    <property type="entry name" value="RlpA-like domain"/>
    <property type="match status" value="1"/>
</dbReference>
<keyword evidence="11" id="KW-1185">Reference proteome</keyword>
<dbReference type="AlphaFoldDB" id="A0A0E0K8Y3"/>
<evidence type="ECO:0000313" key="11">
    <source>
        <dbReference type="Proteomes" id="UP000026962"/>
    </source>
</evidence>
<dbReference type="InterPro" id="IPR002963">
    <property type="entry name" value="Expansin"/>
</dbReference>
<dbReference type="InterPro" id="IPR007112">
    <property type="entry name" value="Expansin/allergen_DPBB_dom"/>
</dbReference>
<reference evidence="10" key="2">
    <citation type="submission" date="2018-05" db="EMBL/GenBank/DDBJ databases">
        <title>OpunRS2 (Oryza punctata Reference Sequence Version 2).</title>
        <authorList>
            <person name="Zhang J."/>
            <person name="Kudrna D."/>
            <person name="Lee S."/>
            <person name="Talag J."/>
            <person name="Welchert J."/>
            <person name="Wing R.A."/>
        </authorList>
    </citation>
    <scope>NUCLEOTIDE SEQUENCE [LARGE SCALE GENOMIC DNA]</scope>
</reference>
<dbReference type="SUPFAM" id="SSF49590">
    <property type="entry name" value="PHL pollen allergen"/>
    <property type="match status" value="1"/>
</dbReference>
<dbReference type="PRINTS" id="PR01226">
    <property type="entry name" value="EXPANSIN"/>
</dbReference>
<dbReference type="GO" id="GO:0005576">
    <property type="term" value="C:extracellular region"/>
    <property type="evidence" value="ECO:0007669"/>
    <property type="project" value="InterPro"/>
</dbReference>
<keyword evidence="4" id="KW-0732">Signal</keyword>
<evidence type="ECO:0000256" key="7">
    <source>
        <dbReference type="SAM" id="Phobius"/>
    </source>
</evidence>
<comment type="subcellular location">
    <subcellularLocation>
        <location evidence="6">Secreted</location>
        <location evidence="6">Cell wall</location>
    </subcellularLocation>
    <subcellularLocation>
        <location evidence="6">Membrane</location>
        <topology evidence="6">Peripheral membrane protein</topology>
    </subcellularLocation>
</comment>
<evidence type="ECO:0000256" key="3">
    <source>
        <dbReference type="ARBA" id="ARBA00022525"/>
    </source>
</evidence>
<dbReference type="PROSITE" id="PS50842">
    <property type="entry name" value="EXPANSIN_EG45"/>
    <property type="match status" value="1"/>
</dbReference>
<dbReference type="PANTHER" id="PTHR31867">
    <property type="entry name" value="EXPANSIN-A15"/>
    <property type="match status" value="1"/>
</dbReference>
<comment type="similarity">
    <text evidence="1 6">Belongs to the expansin family. Expansin A subfamily.</text>
</comment>